<feature type="coiled-coil region" evidence="2">
    <location>
        <begin position="94"/>
        <end position="152"/>
    </location>
</feature>
<feature type="domain" description="YknX-like C-terminal permuted SH3-like" evidence="5">
    <location>
        <begin position="275"/>
        <end position="341"/>
    </location>
</feature>
<dbReference type="EMBL" id="PJNI01000003">
    <property type="protein sequence ID" value="PKR81332.1"/>
    <property type="molecule type" value="Genomic_DNA"/>
</dbReference>
<dbReference type="NCBIfam" id="TIGR01730">
    <property type="entry name" value="RND_mfp"/>
    <property type="match status" value="1"/>
</dbReference>
<evidence type="ECO:0000313" key="7">
    <source>
        <dbReference type="Proteomes" id="UP000236654"/>
    </source>
</evidence>
<dbReference type="PANTHER" id="PTHR30469">
    <property type="entry name" value="MULTIDRUG RESISTANCE PROTEIN MDTA"/>
    <property type="match status" value="1"/>
</dbReference>
<organism evidence="6 7">
    <name type="scientific">Brumimicrobium salinarum</name>
    <dbReference type="NCBI Taxonomy" id="2058658"/>
    <lineage>
        <taxon>Bacteria</taxon>
        <taxon>Pseudomonadati</taxon>
        <taxon>Bacteroidota</taxon>
        <taxon>Flavobacteriia</taxon>
        <taxon>Flavobacteriales</taxon>
        <taxon>Crocinitomicaceae</taxon>
        <taxon>Brumimicrobium</taxon>
    </lineage>
</organism>
<feature type="domain" description="CusB-like beta-barrel" evidence="4">
    <location>
        <begin position="194"/>
        <end position="265"/>
    </location>
</feature>
<dbReference type="GO" id="GO:0015562">
    <property type="term" value="F:efflux transmembrane transporter activity"/>
    <property type="evidence" value="ECO:0007669"/>
    <property type="project" value="TreeGrafter"/>
</dbReference>
<dbReference type="InterPro" id="IPR058792">
    <property type="entry name" value="Beta-barrel_RND_2"/>
</dbReference>
<dbReference type="PROSITE" id="PS51257">
    <property type="entry name" value="PROKAR_LIPOPROTEIN"/>
    <property type="match status" value="1"/>
</dbReference>
<evidence type="ECO:0000256" key="2">
    <source>
        <dbReference type="SAM" id="Coils"/>
    </source>
</evidence>
<reference evidence="6 7" key="1">
    <citation type="submission" date="2017-12" db="EMBL/GenBank/DDBJ databases">
        <title>The draft genome sequence of Brumimicrobium saltpan LHR20.</title>
        <authorList>
            <person name="Do Z.-J."/>
            <person name="Luo H.-R."/>
        </authorList>
    </citation>
    <scope>NUCLEOTIDE SEQUENCE [LARGE SCALE GENOMIC DNA]</scope>
    <source>
        <strain evidence="6 7">LHR20</strain>
    </source>
</reference>
<dbReference type="InterPro" id="IPR058625">
    <property type="entry name" value="MdtA-like_BSH"/>
</dbReference>
<dbReference type="OrthoDB" id="9806939at2"/>
<dbReference type="RefSeq" id="WP_101333813.1">
    <property type="nucleotide sequence ID" value="NZ_PJNI01000003.1"/>
</dbReference>
<keyword evidence="7" id="KW-1185">Reference proteome</keyword>
<dbReference type="Proteomes" id="UP000236654">
    <property type="component" value="Unassembled WGS sequence"/>
</dbReference>
<dbReference type="SUPFAM" id="SSF111369">
    <property type="entry name" value="HlyD-like secretion proteins"/>
    <property type="match status" value="1"/>
</dbReference>
<keyword evidence="2" id="KW-0175">Coiled coil</keyword>
<evidence type="ECO:0000313" key="6">
    <source>
        <dbReference type="EMBL" id="PKR81332.1"/>
    </source>
</evidence>
<feature type="domain" description="Multidrug resistance protein MdtA-like barrel-sandwich hybrid" evidence="3">
    <location>
        <begin position="61"/>
        <end position="181"/>
    </location>
</feature>
<comment type="similarity">
    <text evidence="1">Belongs to the membrane fusion protein (MFP) (TC 8.A.1) family.</text>
</comment>
<evidence type="ECO:0000259" key="5">
    <source>
        <dbReference type="Pfam" id="PF25989"/>
    </source>
</evidence>
<evidence type="ECO:0000259" key="3">
    <source>
        <dbReference type="Pfam" id="PF25917"/>
    </source>
</evidence>
<dbReference type="Pfam" id="PF25989">
    <property type="entry name" value="YknX_C"/>
    <property type="match status" value="1"/>
</dbReference>
<dbReference type="PANTHER" id="PTHR30469:SF36">
    <property type="entry name" value="BLL3903 PROTEIN"/>
    <property type="match status" value="1"/>
</dbReference>
<dbReference type="Gene3D" id="2.40.30.170">
    <property type="match status" value="1"/>
</dbReference>
<dbReference type="AlphaFoldDB" id="A0A2I0R431"/>
<comment type="caution">
    <text evidence="6">The sequence shown here is derived from an EMBL/GenBank/DDBJ whole genome shotgun (WGS) entry which is preliminary data.</text>
</comment>
<name>A0A2I0R431_9FLAO</name>
<evidence type="ECO:0000256" key="1">
    <source>
        <dbReference type="ARBA" id="ARBA00009477"/>
    </source>
</evidence>
<dbReference type="Gene3D" id="2.40.50.100">
    <property type="match status" value="1"/>
</dbReference>
<evidence type="ECO:0000259" key="4">
    <source>
        <dbReference type="Pfam" id="PF25954"/>
    </source>
</evidence>
<dbReference type="Gene3D" id="2.40.420.20">
    <property type="match status" value="1"/>
</dbReference>
<dbReference type="InterPro" id="IPR006143">
    <property type="entry name" value="RND_pump_MFP"/>
</dbReference>
<dbReference type="Pfam" id="PF25954">
    <property type="entry name" value="Beta-barrel_RND_2"/>
    <property type="match status" value="1"/>
</dbReference>
<dbReference type="InterPro" id="IPR058637">
    <property type="entry name" value="YknX-like_C"/>
</dbReference>
<gene>
    <name evidence="6" type="ORF">CW751_04555</name>
</gene>
<dbReference type="Pfam" id="PF25917">
    <property type="entry name" value="BSH_RND"/>
    <property type="match status" value="1"/>
</dbReference>
<dbReference type="Gene3D" id="1.10.287.470">
    <property type="entry name" value="Helix hairpin bin"/>
    <property type="match status" value="1"/>
</dbReference>
<proteinExistence type="inferred from homology"/>
<sequence>MKIKVLFFALPLFLAYSCGEEPRLKNKNGAINYTQVDYHVAKVESFEEVITVPGKTMPFEEVKIYSEVNGRVKKIHFEEGNKVKKGQLLVTVDTDILQAERKKLKVDLALAEKDKSRKQTLLESEAGTQEAFEQAESKVNSLKAQIQSLDVQINKGRILAPFNGRVGLREISEGAFITTNDLITVLAQTDQLKVDFSIAQRYAHKVKNGQKVTLRPPSDSLNPTPVNATVYATSPIINQNTQMLNVRAKIENSSGIVAGGFVNVDYNLGEIPNSISVPTEGIVSVIDGQIVWVFDNGKAKQKKVNIGNRSKDKVQVFGDLEANDTIVLTGLLGMREGMSIKAKNEVK</sequence>
<accession>A0A2I0R431</accession>
<protein>
    <submittedName>
        <fullName evidence="6">Uncharacterized protein</fullName>
    </submittedName>
</protein>
<dbReference type="GO" id="GO:1990281">
    <property type="term" value="C:efflux pump complex"/>
    <property type="evidence" value="ECO:0007669"/>
    <property type="project" value="TreeGrafter"/>
</dbReference>